<evidence type="ECO:0000259" key="11">
    <source>
        <dbReference type="Pfam" id="PF11145"/>
    </source>
</evidence>
<keyword evidence="5" id="KW-0808">Transferase</keyword>
<accession>A0A811MZ06</accession>
<evidence type="ECO:0000313" key="13">
    <source>
        <dbReference type="Proteomes" id="UP000604825"/>
    </source>
</evidence>
<keyword evidence="7" id="KW-0833">Ubl conjugation pathway</keyword>
<evidence type="ECO:0000256" key="5">
    <source>
        <dbReference type="ARBA" id="ARBA00022679"/>
    </source>
</evidence>
<sequence>MPYVSLVMLGVQAVGYSMPLITSAEALFARIAAGSDDVAVPPWYEVGKSSLYWTIDCIIKILILAAFLLMLRLAQKVWRSCIRLLTATTAAGRRKRRRTRPVKNVEEVES</sequence>
<dbReference type="AlphaFoldDB" id="A0A811MZ06"/>
<keyword evidence="13" id="KW-1185">Reference proteome</keyword>
<comment type="pathway">
    <text evidence="3">Protein modification; protein ubiquitination.</text>
</comment>
<dbReference type="PANTHER" id="PTHR33389:SF4">
    <property type="entry name" value="PII, URIDYLYLTRANSFERASE (DUF2921)"/>
    <property type="match status" value="1"/>
</dbReference>
<evidence type="ECO:0000256" key="1">
    <source>
        <dbReference type="ARBA" id="ARBA00000900"/>
    </source>
</evidence>
<proteinExistence type="predicted"/>
<gene>
    <name evidence="12" type="ORF">NCGR_LOCUS8582</name>
</gene>
<dbReference type="OrthoDB" id="618601at2759"/>
<dbReference type="PANTHER" id="PTHR33389">
    <property type="entry name" value="FAMILY PROTEIN, PUTATIVE (DUF2921)-RELATED"/>
    <property type="match status" value="1"/>
</dbReference>
<keyword evidence="6 10" id="KW-0812">Transmembrane</keyword>
<dbReference type="EC" id="2.3.2.27" evidence="4"/>
<protein>
    <recommendedName>
        <fullName evidence="4">RING-type E3 ubiquitin transferase</fullName>
        <ecNumber evidence="4">2.3.2.27</ecNumber>
    </recommendedName>
</protein>
<evidence type="ECO:0000256" key="7">
    <source>
        <dbReference type="ARBA" id="ARBA00022786"/>
    </source>
</evidence>
<evidence type="ECO:0000256" key="6">
    <source>
        <dbReference type="ARBA" id="ARBA00022692"/>
    </source>
</evidence>
<keyword evidence="8 10" id="KW-1133">Transmembrane helix</keyword>
<keyword evidence="9 10" id="KW-0472">Membrane</keyword>
<dbReference type="GO" id="GO:0012505">
    <property type="term" value="C:endomembrane system"/>
    <property type="evidence" value="ECO:0007669"/>
    <property type="project" value="UniProtKB-SubCell"/>
</dbReference>
<evidence type="ECO:0000256" key="10">
    <source>
        <dbReference type="SAM" id="Phobius"/>
    </source>
</evidence>
<dbReference type="Proteomes" id="UP000604825">
    <property type="component" value="Unassembled WGS sequence"/>
</dbReference>
<dbReference type="EMBL" id="CAJGYO010000002">
    <property type="protein sequence ID" value="CAD6212845.1"/>
    <property type="molecule type" value="Genomic_DNA"/>
</dbReference>
<reference evidence="12" key="1">
    <citation type="submission" date="2020-10" db="EMBL/GenBank/DDBJ databases">
        <authorList>
            <person name="Han B."/>
            <person name="Lu T."/>
            <person name="Zhao Q."/>
            <person name="Huang X."/>
            <person name="Zhao Y."/>
        </authorList>
    </citation>
    <scope>NUCLEOTIDE SEQUENCE</scope>
</reference>
<feature type="domain" description="SWEET-like" evidence="11">
    <location>
        <begin position="2"/>
        <end position="89"/>
    </location>
</feature>
<evidence type="ECO:0000313" key="12">
    <source>
        <dbReference type="EMBL" id="CAD6212845.1"/>
    </source>
</evidence>
<dbReference type="GO" id="GO:0061630">
    <property type="term" value="F:ubiquitin protein ligase activity"/>
    <property type="evidence" value="ECO:0007669"/>
    <property type="project" value="UniProtKB-EC"/>
</dbReference>
<evidence type="ECO:0000256" key="3">
    <source>
        <dbReference type="ARBA" id="ARBA00004906"/>
    </source>
</evidence>
<evidence type="ECO:0000256" key="8">
    <source>
        <dbReference type="ARBA" id="ARBA00022989"/>
    </source>
</evidence>
<evidence type="ECO:0000256" key="4">
    <source>
        <dbReference type="ARBA" id="ARBA00012483"/>
    </source>
</evidence>
<organism evidence="12 13">
    <name type="scientific">Miscanthus lutarioriparius</name>
    <dbReference type="NCBI Taxonomy" id="422564"/>
    <lineage>
        <taxon>Eukaryota</taxon>
        <taxon>Viridiplantae</taxon>
        <taxon>Streptophyta</taxon>
        <taxon>Embryophyta</taxon>
        <taxon>Tracheophyta</taxon>
        <taxon>Spermatophyta</taxon>
        <taxon>Magnoliopsida</taxon>
        <taxon>Liliopsida</taxon>
        <taxon>Poales</taxon>
        <taxon>Poaceae</taxon>
        <taxon>PACMAD clade</taxon>
        <taxon>Panicoideae</taxon>
        <taxon>Andropogonodae</taxon>
        <taxon>Andropogoneae</taxon>
        <taxon>Saccharinae</taxon>
        <taxon>Miscanthus</taxon>
    </lineage>
</organism>
<evidence type="ECO:0000256" key="9">
    <source>
        <dbReference type="ARBA" id="ARBA00023136"/>
    </source>
</evidence>
<comment type="subcellular location">
    <subcellularLocation>
        <location evidence="2">Endomembrane system</location>
        <topology evidence="2">Multi-pass membrane protein</topology>
    </subcellularLocation>
</comment>
<dbReference type="Pfam" id="PF11145">
    <property type="entry name" value="DUF2921"/>
    <property type="match status" value="1"/>
</dbReference>
<evidence type="ECO:0000256" key="2">
    <source>
        <dbReference type="ARBA" id="ARBA00004127"/>
    </source>
</evidence>
<comment type="caution">
    <text evidence="12">The sequence shown here is derived from an EMBL/GenBank/DDBJ whole genome shotgun (WGS) entry which is preliminary data.</text>
</comment>
<comment type="catalytic activity">
    <reaction evidence="1">
        <text>S-ubiquitinyl-[E2 ubiquitin-conjugating enzyme]-L-cysteine + [acceptor protein]-L-lysine = [E2 ubiquitin-conjugating enzyme]-L-cysteine + N(6)-ubiquitinyl-[acceptor protein]-L-lysine.</text>
        <dbReference type="EC" id="2.3.2.27"/>
    </reaction>
</comment>
<name>A0A811MZ06_9POAL</name>
<dbReference type="InterPro" id="IPR021319">
    <property type="entry name" value="DUF2921"/>
</dbReference>
<feature type="transmembrane region" description="Helical" evidence="10">
    <location>
        <begin position="50"/>
        <end position="74"/>
    </location>
</feature>